<dbReference type="GO" id="GO:0006465">
    <property type="term" value="P:signal peptide processing"/>
    <property type="evidence" value="ECO:0007669"/>
    <property type="project" value="TreeGrafter"/>
</dbReference>
<protein>
    <submittedName>
        <fullName evidence="10">Piso0_000427 protein</fullName>
    </submittedName>
</protein>
<dbReference type="GO" id="GO:0004252">
    <property type="term" value="F:serine-type endopeptidase activity"/>
    <property type="evidence" value="ECO:0007669"/>
    <property type="project" value="InterPro"/>
</dbReference>
<dbReference type="STRING" id="559304.G8YTZ1"/>
<dbReference type="EMBL" id="FO082059">
    <property type="protein sequence ID" value="CCE72831.1"/>
    <property type="molecule type" value="Genomic_DNA"/>
</dbReference>
<dbReference type="SUPFAM" id="SSF144091">
    <property type="entry name" value="Rhomboid-like"/>
    <property type="match status" value="1"/>
</dbReference>
<keyword evidence="11" id="KW-1185">Reference proteome</keyword>
<comment type="subcellular location">
    <subcellularLocation>
        <location evidence="1">Membrane</location>
        <topology evidence="1">Multi-pass membrane protein</topology>
    </subcellularLocation>
</comment>
<evidence type="ECO:0000256" key="3">
    <source>
        <dbReference type="ARBA" id="ARBA00022692"/>
    </source>
</evidence>
<name>G8YTZ1_PICSO</name>
<evidence type="ECO:0000256" key="7">
    <source>
        <dbReference type="SAM" id="Phobius"/>
    </source>
</evidence>
<dbReference type="InterPro" id="IPR035952">
    <property type="entry name" value="Rhomboid-like_sf"/>
</dbReference>
<evidence type="ECO:0000256" key="4">
    <source>
        <dbReference type="ARBA" id="ARBA00022801"/>
    </source>
</evidence>
<dbReference type="GO" id="GO:0016020">
    <property type="term" value="C:membrane"/>
    <property type="evidence" value="ECO:0007669"/>
    <property type="project" value="UniProtKB-SubCell"/>
</dbReference>
<keyword evidence="6 7" id="KW-0472">Membrane</keyword>
<feature type="domain" description="Peptidase S54 rhomboid" evidence="8">
    <location>
        <begin position="177"/>
        <end position="323"/>
    </location>
</feature>
<reference evidence="11" key="2">
    <citation type="journal article" date="2012" name="G3 (Bethesda)">
        <title>Pichia sorbitophila, an interspecies yeast hybrid reveals early steps of genome resolution following polyploidization.</title>
        <authorList>
            <person name="Leh Louis V."/>
            <person name="Despons L."/>
            <person name="Friedrich A."/>
            <person name="Martin T."/>
            <person name="Durrens P."/>
            <person name="Casaregola S."/>
            <person name="Neuveglise C."/>
            <person name="Fairhead C."/>
            <person name="Marck C."/>
            <person name="Cruz J.A."/>
            <person name="Straub M.L."/>
            <person name="Kugler V."/>
            <person name="Sacerdot C."/>
            <person name="Uzunov Z."/>
            <person name="Thierry A."/>
            <person name="Weiss S."/>
            <person name="Bleykasten C."/>
            <person name="De Montigny J."/>
            <person name="Jacques N."/>
            <person name="Jung P."/>
            <person name="Lemaire M."/>
            <person name="Mallet S."/>
            <person name="Morel G."/>
            <person name="Richard G.F."/>
            <person name="Sarkar A."/>
            <person name="Savel G."/>
            <person name="Schacherer J."/>
            <person name="Seret M.L."/>
            <person name="Talla E."/>
            <person name="Samson G."/>
            <person name="Jubin C."/>
            <person name="Poulain J."/>
            <person name="Vacherie B."/>
            <person name="Barbe V."/>
            <person name="Pelletier E."/>
            <person name="Sherman D.J."/>
            <person name="Westhof E."/>
            <person name="Weissenbach J."/>
            <person name="Baret P.V."/>
            <person name="Wincker P."/>
            <person name="Gaillardin C."/>
            <person name="Dujon B."/>
            <person name="Souciet J.L."/>
        </authorList>
    </citation>
    <scope>NUCLEOTIDE SEQUENCE [LARGE SCALE GENOMIC DNA]</scope>
    <source>
        <strain evidence="11">ATCC MYA-4447 / BCRC 22081 / CBS 7064 / NBRC 10061 / NRRL Y-12695</strain>
    </source>
</reference>
<dbReference type="Pfam" id="PF01694">
    <property type="entry name" value="Rhomboid"/>
    <property type="match status" value="1"/>
</dbReference>
<dbReference type="FunFam" id="1.20.1540.10:FF:000012">
    <property type="entry name" value="Rhomboid family protein"/>
    <property type="match status" value="1"/>
</dbReference>
<dbReference type="PANTHER" id="PTHR43731">
    <property type="entry name" value="RHOMBOID PROTEASE"/>
    <property type="match status" value="1"/>
</dbReference>
<reference evidence="10" key="1">
    <citation type="submission" date="2011-10" db="EMBL/GenBank/DDBJ databases">
        <authorList>
            <person name="Genoscope - CEA"/>
        </authorList>
    </citation>
    <scope>NUCLEOTIDE SEQUENCE</scope>
    <source>
        <strain evidence="10">CBS 7064</strain>
    </source>
</reference>
<gene>
    <name evidence="10" type="primary">Piso0_000427</name>
    <name evidence="9" type="ORF">GNLVRS01_PISO0A09108g</name>
    <name evidence="10" type="ORF">GNLVRS01_PISO0B09175g</name>
</gene>
<evidence type="ECO:0000313" key="10">
    <source>
        <dbReference type="EMBL" id="CCE73392.1"/>
    </source>
</evidence>
<dbReference type="OMA" id="LWYPRIA"/>
<evidence type="ECO:0000256" key="2">
    <source>
        <dbReference type="ARBA" id="ARBA00009045"/>
    </source>
</evidence>
<proteinExistence type="inferred from homology"/>
<dbReference type="eggNOG" id="KOG2980">
    <property type="taxonomic scope" value="Eukaryota"/>
</dbReference>
<feature type="transmembrane region" description="Helical" evidence="7">
    <location>
        <begin position="271"/>
        <end position="292"/>
    </location>
</feature>
<comment type="similarity">
    <text evidence="2">Belongs to the peptidase S54 family.</text>
</comment>
<keyword evidence="3 7" id="KW-0812">Transmembrane</keyword>
<dbReference type="InterPro" id="IPR050925">
    <property type="entry name" value="Rhomboid_protease_S54"/>
</dbReference>
<feature type="transmembrane region" description="Helical" evidence="7">
    <location>
        <begin position="104"/>
        <end position="124"/>
    </location>
</feature>
<dbReference type="Gene3D" id="1.20.1540.10">
    <property type="entry name" value="Rhomboid-like"/>
    <property type="match status" value="1"/>
</dbReference>
<feature type="transmembrane region" description="Helical" evidence="7">
    <location>
        <begin position="241"/>
        <end position="264"/>
    </location>
</feature>
<feature type="transmembrane region" description="Helical" evidence="7">
    <location>
        <begin position="136"/>
        <end position="156"/>
    </location>
</feature>
<dbReference type="PANTHER" id="PTHR43731:SF14">
    <property type="entry name" value="PRESENILIN-ASSOCIATED RHOMBOID-LIKE PROTEIN, MITOCHONDRIAL"/>
    <property type="match status" value="1"/>
</dbReference>
<dbReference type="EMBL" id="FO082058">
    <property type="protein sequence ID" value="CCE73392.1"/>
    <property type="molecule type" value="Genomic_DNA"/>
</dbReference>
<dbReference type="InParanoid" id="G8YTZ1"/>
<accession>G8YTZ1</accession>
<keyword evidence="5 7" id="KW-1133">Transmembrane helix</keyword>
<dbReference type="Proteomes" id="UP000005222">
    <property type="component" value="Chromosome B"/>
</dbReference>
<keyword evidence="4" id="KW-0378">Hydrolase</keyword>
<evidence type="ECO:0000313" key="11">
    <source>
        <dbReference type="Proteomes" id="UP000005222"/>
    </source>
</evidence>
<feature type="transmembrane region" description="Helical" evidence="7">
    <location>
        <begin position="193"/>
        <end position="221"/>
    </location>
</feature>
<dbReference type="InterPro" id="IPR022764">
    <property type="entry name" value="Peptidase_S54_rhomboid_dom"/>
</dbReference>
<dbReference type="AlphaFoldDB" id="G8YTZ1"/>
<feature type="transmembrane region" description="Helical" evidence="7">
    <location>
        <begin position="304"/>
        <end position="322"/>
    </location>
</feature>
<evidence type="ECO:0000256" key="5">
    <source>
        <dbReference type="ARBA" id="ARBA00022989"/>
    </source>
</evidence>
<dbReference type="FunCoup" id="G8YTZ1">
    <property type="interactions" value="1046"/>
</dbReference>
<sequence>MFGSRLYLRKPTECLTAVRLVSRLYGFPMKSHGISNYATFFKSNSIINLSRNFHANRPVGLLRKYNIWEYSRRIIYRGPVGKYSPTWHRYNRHYKRNDWNRLKIPLLFTVLFCLGTTYTIPYFLNVKPFAYLKRNPQAIVYGIIAINCAVFGMWRLPQFSRFLMRYGLLSKDGMYSAWSMLGSAFSHQSFSHLFVNMFVLHSFGTSICAMIGAANFLTLFLNSAVVSSFVSIVYSVLTRSFIGASSLGASGSVFGVFGCFSYLFPKAPLAFFFIPVPGGSWIFFLGTLAYNFAGSALRWGRYDFAAHLGGSMVGIGYGWWLTKKRQERIRRSYRF</sequence>
<evidence type="ECO:0000259" key="8">
    <source>
        <dbReference type="Pfam" id="PF01694"/>
    </source>
</evidence>
<evidence type="ECO:0000256" key="1">
    <source>
        <dbReference type="ARBA" id="ARBA00004141"/>
    </source>
</evidence>
<evidence type="ECO:0000313" key="9">
    <source>
        <dbReference type="EMBL" id="CCE72831.1"/>
    </source>
</evidence>
<dbReference type="Proteomes" id="UP000005222">
    <property type="component" value="Chromosome A"/>
</dbReference>
<dbReference type="OrthoDB" id="10260614at2759"/>
<organism evidence="10 11">
    <name type="scientific">Pichia sorbitophila (strain ATCC MYA-4447 / BCRC 22081 / CBS 7064 / NBRC 10061 / NRRL Y-12695)</name>
    <name type="common">Hybrid yeast</name>
    <dbReference type="NCBI Taxonomy" id="559304"/>
    <lineage>
        <taxon>Eukaryota</taxon>
        <taxon>Fungi</taxon>
        <taxon>Dikarya</taxon>
        <taxon>Ascomycota</taxon>
        <taxon>Saccharomycotina</taxon>
        <taxon>Pichiomycetes</taxon>
        <taxon>Debaryomycetaceae</taxon>
        <taxon>Millerozyma</taxon>
    </lineage>
</organism>
<evidence type="ECO:0000256" key="6">
    <source>
        <dbReference type="ARBA" id="ARBA00023136"/>
    </source>
</evidence>
<dbReference type="HOGENOM" id="CLU_034022_2_0_1"/>